<dbReference type="GO" id="GO:0004602">
    <property type="term" value="F:glutathione peroxidase activity"/>
    <property type="evidence" value="ECO:0007669"/>
    <property type="project" value="UniProtKB-ARBA"/>
</dbReference>
<dbReference type="InterPro" id="IPR036249">
    <property type="entry name" value="Thioredoxin-like_sf"/>
</dbReference>
<dbReference type="AlphaFoldDB" id="A0A8N1S5P7"/>
<dbReference type="RefSeq" id="XP_025074135.1">
    <property type="nucleotide sequence ID" value="XM_025218350.1"/>
</dbReference>
<dbReference type="SFLD" id="SFLDG00363">
    <property type="entry name" value="AMPS_(cytGST):_Alpha-__Mu-__Pi"/>
    <property type="match status" value="1"/>
</dbReference>
<dbReference type="GO" id="GO:0006749">
    <property type="term" value="P:glutathione metabolic process"/>
    <property type="evidence" value="ECO:0007669"/>
    <property type="project" value="TreeGrafter"/>
</dbReference>
<dbReference type="CDD" id="cd03192">
    <property type="entry name" value="GST_C_Sigma_like"/>
    <property type="match status" value="1"/>
</dbReference>
<dbReference type="Gene3D" id="1.20.1050.130">
    <property type="match status" value="1"/>
</dbReference>
<gene>
    <name evidence="9" type="primary">LOC105427427</name>
</gene>
<accession>A0A8N1S5P7</accession>
<evidence type="ECO:0000259" key="7">
    <source>
        <dbReference type="PROSITE" id="PS50405"/>
    </source>
</evidence>
<dbReference type="PANTHER" id="PTHR11571:SF224">
    <property type="entry name" value="HEMATOPOIETIC PROSTAGLANDIN D SYNTHASE"/>
    <property type="match status" value="1"/>
</dbReference>
<keyword evidence="3" id="KW-0808">Transferase</keyword>
<dbReference type="PANTHER" id="PTHR11571">
    <property type="entry name" value="GLUTATHIONE S-TRANSFERASE"/>
    <property type="match status" value="1"/>
</dbReference>
<evidence type="ECO:0000256" key="4">
    <source>
        <dbReference type="ARBA" id="ARBA00038317"/>
    </source>
</evidence>
<evidence type="ECO:0000259" key="6">
    <source>
        <dbReference type="PROSITE" id="PS50404"/>
    </source>
</evidence>
<protein>
    <recommendedName>
        <fullName evidence="2">glutathione transferase</fullName>
        <ecNumber evidence="2">2.5.1.18</ecNumber>
    </recommendedName>
</protein>
<name>A0A8N1S5P7_9HYME</name>
<evidence type="ECO:0000313" key="9">
    <source>
        <dbReference type="RefSeq" id="XP_025074135.1"/>
    </source>
</evidence>
<dbReference type="Pfam" id="PF02798">
    <property type="entry name" value="GST_N"/>
    <property type="match status" value="1"/>
</dbReference>
<dbReference type="InterPro" id="IPR010987">
    <property type="entry name" value="Glutathione-S-Trfase_C-like"/>
</dbReference>
<sequence>MLPKNTSMYKLLYFNVSGYGEPIRYLFYHSGIEFEDFRISFADWPKYKPHMLMEQLPILEIDGKSYHQSKAISRFIAKKTNLYGLDEFEAMEIDATVDSIDNLMQILYIYYREQDLAFKEKLKENAFQKLSFYLDKFEAQVKKNGGYFVGGKLSWADLLWASYFEYQNLVLARDPNRDHPELKKLVEQIRTSPNIKAYLEKRPKTEL</sequence>
<dbReference type="GO" id="GO:0004364">
    <property type="term" value="F:glutathione transferase activity"/>
    <property type="evidence" value="ECO:0007669"/>
    <property type="project" value="UniProtKB-EC"/>
</dbReference>
<reference evidence="9" key="1">
    <citation type="submission" date="2025-08" db="UniProtKB">
        <authorList>
            <consortium name="RefSeq"/>
        </authorList>
    </citation>
    <scope>IDENTIFICATION</scope>
</reference>
<dbReference type="SUPFAM" id="SSF47616">
    <property type="entry name" value="GST C-terminal domain-like"/>
    <property type="match status" value="1"/>
</dbReference>
<dbReference type="PROSITE" id="PS50404">
    <property type="entry name" value="GST_NTER"/>
    <property type="match status" value="1"/>
</dbReference>
<dbReference type="SFLD" id="SFLDG01205">
    <property type="entry name" value="AMPS.1"/>
    <property type="match status" value="1"/>
</dbReference>
<dbReference type="SFLD" id="SFLDS00019">
    <property type="entry name" value="Glutathione_Transferase_(cytos"/>
    <property type="match status" value="1"/>
</dbReference>
<proteinExistence type="inferred from homology"/>
<evidence type="ECO:0000313" key="8">
    <source>
        <dbReference type="Proteomes" id="UP000504615"/>
    </source>
</evidence>
<comment type="similarity">
    <text evidence="4">Belongs to the GST superfamily. Sigma family.</text>
</comment>
<dbReference type="FunFam" id="3.40.30.10:FF:000035">
    <property type="entry name" value="hematopoietic prostaglandin D synthase"/>
    <property type="match status" value="1"/>
</dbReference>
<dbReference type="EC" id="2.5.1.18" evidence="2"/>
<feature type="domain" description="GST N-terminal" evidence="6">
    <location>
        <begin position="7"/>
        <end position="84"/>
    </location>
</feature>
<evidence type="ECO:0000256" key="2">
    <source>
        <dbReference type="ARBA" id="ARBA00012452"/>
    </source>
</evidence>
<dbReference type="InterPro" id="IPR040079">
    <property type="entry name" value="Glutathione_S-Trfase"/>
</dbReference>
<dbReference type="FunFam" id="1.20.1050.10:FF:000030">
    <property type="entry name" value="Glutathione S-transferase S1"/>
    <property type="match status" value="1"/>
</dbReference>
<dbReference type="CDD" id="cd03039">
    <property type="entry name" value="GST_N_Sigma_like"/>
    <property type="match status" value="1"/>
</dbReference>
<dbReference type="OrthoDB" id="414243at2759"/>
<dbReference type="GeneID" id="105427427"/>
<dbReference type="SUPFAM" id="SSF52833">
    <property type="entry name" value="Thioredoxin-like"/>
    <property type="match status" value="1"/>
</dbReference>
<comment type="catalytic activity">
    <reaction evidence="5">
        <text>RX + glutathione = an S-substituted glutathione + a halide anion + H(+)</text>
        <dbReference type="Rhea" id="RHEA:16437"/>
        <dbReference type="ChEBI" id="CHEBI:15378"/>
        <dbReference type="ChEBI" id="CHEBI:16042"/>
        <dbReference type="ChEBI" id="CHEBI:17792"/>
        <dbReference type="ChEBI" id="CHEBI:57925"/>
        <dbReference type="ChEBI" id="CHEBI:90779"/>
        <dbReference type="EC" id="2.5.1.18"/>
    </reaction>
</comment>
<dbReference type="InterPro" id="IPR004046">
    <property type="entry name" value="GST_C"/>
</dbReference>
<dbReference type="CTD" id="36927"/>
<dbReference type="InterPro" id="IPR050213">
    <property type="entry name" value="GST_superfamily"/>
</dbReference>
<dbReference type="PROSITE" id="PS50405">
    <property type="entry name" value="GST_CTER"/>
    <property type="match status" value="1"/>
</dbReference>
<comment type="subunit">
    <text evidence="1">Homodimer.</text>
</comment>
<keyword evidence="8" id="KW-1185">Reference proteome</keyword>
<organism evidence="8 9">
    <name type="scientific">Pogonomyrmex barbatus</name>
    <name type="common">red harvester ant</name>
    <dbReference type="NCBI Taxonomy" id="144034"/>
    <lineage>
        <taxon>Eukaryota</taxon>
        <taxon>Metazoa</taxon>
        <taxon>Ecdysozoa</taxon>
        <taxon>Arthropoda</taxon>
        <taxon>Hexapoda</taxon>
        <taxon>Insecta</taxon>
        <taxon>Pterygota</taxon>
        <taxon>Neoptera</taxon>
        <taxon>Endopterygota</taxon>
        <taxon>Hymenoptera</taxon>
        <taxon>Apocrita</taxon>
        <taxon>Aculeata</taxon>
        <taxon>Formicoidea</taxon>
        <taxon>Formicidae</taxon>
        <taxon>Myrmicinae</taxon>
        <taxon>Pogonomyrmex</taxon>
    </lineage>
</organism>
<dbReference type="InterPro" id="IPR036282">
    <property type="entry name" value="Glutathione-S-Trfase_C_sf"/>
</dbReference>
<feature type="domain" description="GST C-terminal" evidence="7">
    <location>
        <begin position="86"/>
        <end position="207"/>
    </location>
</feature>
<dbReference type="Pfam" id="PF14497">
    <property type="entry name" value="GST_C_3"/>
    <property type="match status" value="1"/>
</dbReference>
<evidence type="ECO:0000256" key="3">
    <source>
        <dbReference type="ARBA" id="ARBA00022679"/>
    </source>
</evidence>
<dbReference type="Proteomes" id="UP000504615">
    <property type="component" value="Unplaced"/>
</dbReference>
<evidence type="ECO:0000256" key="5">
    <source>
        <dbReference type="ARBA" id="ARBA00047960"/>
    </source>
</evidence>
<evidence type="ECO:0000256" key="1">
    <source>
        <dbReference type="ARBA" id="ARBA00011738"/>
    </source>
</evidence>
<dbReference type="InterPro" id="IPR004045">
    <property type="entry name" value="Glutathione_S-Trfase_N"/>
</dbReference>